<evidence type="ECO:0000313" key="1">
    <source>
        <dbReference type="EMBL" id="MPM86421.1"/>
    </source>
</evidence>
<sequence>MIDVIRVAKAIHQVQQIAERSKNVFCGNCTVFFMNIGSKHQLHRLTFHVDHSRMQSTIVVNTALFDFVDSFFTDFYTGIQNDFTCRSIYKRFC</sequence>
<dbReference type="EMBL" id="VSSQ01034465">
    <property type="protein sequence ID" value="MPM86421.1"/>
    <property type="molecule type" value="Genomic_DNA"/>
</dbReference>
<name>A0A645DAV1_9ZZZZ</name>
<dbReference type="AlphaFoldDB" id="A0A645DAV1"/>
<comment type="caution">
    <text evidence="1">The sequence shown here is derived from an EMBL/GenBank/DDBJ whole genome shotgun (WGS) entry which is preliminary data.</text>
</comment>
<accession>A0A645DAV1</accession>
<organism evidence="1">
    <name type="scientific">bioreactor metagenome</name>
    <dbReference type="NCBI Taxonomy" id="1076179"/>
    <lineage>
        <taxon>unclassified sequences</taxon>
        <taxon>metagenomes</taxon>
        <taxon>ecological metagenomes</taxon>
    </lineage>
</organism>
<gene>
    <name evidence="1" type="ORF">SDC9_133510</name>
</gene>
<protein>
    <submittedName>
        <fullName evidence="1">Uncharacterized protein</fullName>
    </submittedName>
</protein>
<proteinExistence type="predicted"/>
<reference evidence="1" key="1">
    <citation type="submission" date="2019-08" db="EMBL/GenBank/DDBJ databases">
        <authorList>
            <person name="Kucharzyk K."/>
            <person name="Murdoch R.W."/>
            <person name="Higgins S."/>
            <person name="Loffler F."/>
        </authorList>
    </citation>
    <scope>NUCLEOTIDE SEQUENCE</scope>
</reference>